<dbReference type="EMBL" id="CCXS01000001">
    <property type="protein sequence ID" value="CEG21859.1"/>
    <property type="molecule type" value="Genomic_DNA"/>
</dbReference>
<feature type="transmembrane region" description="Helical" evidence="1">
    <location>
        <begin position="7"/>
        <end position="27"/>
    </location>
</feature>
<keyword evidence="1" id="KW-0472">Membrane</keyword>
<feature type="transmembrane region" description="Helical" evidence="1">
    <location>
        <begin position="103"/>
        <end position="126"/>
    </location>
</feature>
<reference evidence="2 3" key="1">
    <citation type="submission" date="2014-09" db="EMBL/GenBank/DDBJ databases">
        <authorList>
            <person name="Urmite Genomes Urmite Genomes"/>
        </authorList>
    </citation>
    <scope>NUCLEOTIDE SEQUENCE [LARGE SCALE GENOMIC DNA]</scope>
    <source>
        <strain evidence="2 3">ES2</strain>
    </source>
</reference>
<feature type="transmembrane region" description="Helical" evidence="1">
    <location>
        <begin position="173"/>
        <end position="193"/>
    </location>
</feature>
<organism evidence="2 3">
    <name type="scientific">Planococcus massiliensis</name>
    <dbReference type="NCBI Taxonomy" id="1499687"/>
    <lineage>
        <taxon>Bacteria</taxon>
        <taxon>Bacillati</taxon>
        <taxon>Bacillota</taxon>
        <taxon>Bacilli</taxon>
        <taxon>Bacillales</taxon>
        <taxon>Caryophanaceae</taxon>
        <taxon>Planococcus</taxon>
    </lineage>
</organism>
<keyword evidence="1" id="KW-0812">Transmembrane</keyword>
<accession>A0A098EHS0</accession>
<dbReference type="InterPro" id="IPR038750">
    <property type="entry name" value="YczE/YyaS-like"/>
</dbReference>
<name>A0A098EHS0_9BACL</name>
<gene>
    <name evidence="2" type="ORF">BN1080_00778</name>
</gene>
<dbReference type="OrthoDB" id="154912at2"/>
<evidence type="ECO:0000256" key="1">
    <source>
        <dbReference type="SAM" id="Phobius"/>
    </source>
</evidence>
<evidence type="ECO:0000313" key="2">
    <source>
        <dbReference type="EMBL" id="CEG21859.1"/>
    </source>
</evidence>
<sequence length="213" mass="23077">MRRSLFYRWLFFIVGLIIMSFGFTLVLKADKLGISPWDVLHVGLHLNFGLTIGSWVVIMGLAIILFTMLFTKKLPQIGAFLNMLLVGVFIDIFNFLIPDIATWTGQVLILIAGIIISGYGVGIYVAPKIGAGPRDGLMLVINEKTGISISWAKTIIEVFAAVAGWLLGGPVGIGTIAVALLTGKIVQAALPLFEKMLTKIIGRKSDVPPVLKI</sequence>
<evidence type="ECO:0000313" key="3">
    <source>
        <dbReference type="Proteomes" id="UP000043699"/>
    </source>
</evidence>
<dbReference type="STRING" id="1499687.BN1080_00778"/>
<dbReference type="PANTHER" id="PTHR40078:SF1">
    <property type="entry name" value="INTEGRAL MEMBRANE PROTEIN"/>
    <property type="match status" value="1"/>
</dbReference>
<dbReference type="RefSeq" id="WP_052650613.1">
    <property type="nucleotide sequence ID" value="NZ_CCXS01000001.1"/>
</dbReference>
<dbReference type="PANTHER" id="PTHR40078">
    <property type="entry name" value="INTEGRAL MEMBRANE PROTEIN-RELATED"/>
    <property type="match status" value="1"/>
</dbReference>
<proteinExistence type="predicted"/>
<feature type="transmembrane region" description="Helical" evidence="1">
    <location>
        <begin position="47"/>
        <end position="70"/>
    </location>
</feature>
<dbReference type="AlphaFoldDB" id="A0A098EHS0"/>
<protein>
    <recommendedName>
        <fullName evidence="4">BCR, YitT family</fullName>
    </recommendedName>
</protein>
<keyword evidence="3" id="KW-1185">Reference proteome</keyword>
<feature type="transmembrane region" description="Helical" evidence="1">
    <location>
        <begin position="147"/>
        <end position="167"/>
    </location>
</feature>
<keyword evidence="1" id="KW-1133">Transmembrane helix</keyword>
<evidence type="ECO:0008006" key="4">
    <source>
        <dbReference type="Google" id="ProtNLM"/>
    </source>
</evidence>
<dbReference type="Proteomes" id="UP000043699">
    <property type="component" value="Unassembled WGS sequence"/>
</dbReference>
<dbReference type="Pfam" id="PF19700">
    <property type="entry name" value="DUF6198"/>
    <property type="match status" value="1"/>
</dbReference>
<feature type="transmembrane region" description="Helical" evidence="1">
    <location>
        <begin position="77"/>
        <end position="97"/>
    </location>
</feature>